<dbReference type="Pfam" id="PF07980">
    <property type="entry name" value="SusD_RagB"/>
    <property type="match status" value="1"/>
</dbReference>
<feature type="domain" description="RagB/SusD" evidence="6">
    <location>
        <begin position="336"/>
        <end position="493"/>
    </location>
</feature>
<dbReference type="EMBL" id="FNND01000004">
    <property type="protein sequence ID" value="SDW78607.1"/>
    <property type="molecule type" value="Genomic_DNA"/>
</dbReference>
<dbReference type="Proteomes" id="UP000182771">
    <property type="component" value="Unassembled WGS sequence"/>
</dbReference>
<dbReference type="GeneID" id="85017425"/>
<evidence type="ECO:0000259" key="7">
    <source>
        <dbReference type="Pfam" id="PF14322"/>
    </source>
</evidence>
<dbReference type="InterPro" id="IPR011990">
    <property type="entry name" value="TPR-like_helical_dom_sf"/>
</dbReference>
<keyword evidence="4" id="KW-0472">Membrane</keyword>
<dbReference type="OrthoDB" id="630434at2"/>
<evidence type="ECO:0000259" key="6">
    <source>
        <dbReference type="Pfam" id="PF07980"/>
    </source>
</evidence>
<dbReference type="Pfam" id="PF14322">
    <property type="entry name" value="SusD-like_3"/>
    <property type="match status" value="1"/>
</dbReference>
<reference evidence="8 9" key="1">
    <citation type="submission" date="2016-10" db="EMBL/GenBank/DDBJ databases">
        <authorList>
            <person name="Varghese N."/>
            <person name="Submissions S."/>
        </authorList>
    </citation>
    <scope>NUCLEOTIDE SEQUENCE [LARGE SCALE GENOMIC DNA]</scope>
    <source>
        <strain evidence="8 9">DSM 11449</strain>
    </source>
</reference>
<comment type="caution">
    <text evidence="8">The sequence shown here is derived from an EMBL/GenBank/DDBJ whole genome shotgun (WGS) entry which is preliminary data.</text>
</comment>
<comment type="similarity">
    <text evidence="2">Belongs to the SusD family.</text>
</comment>
<protein>
    <submittedName>
        <fullName evidence="8">Starch-binding associating with outer membrane</fullName>
    </submittedName>
</protein>
<proteinExistence type="inferred from homology"/>
<comment type="subcellular location">
    <subcellularLocation>
        <location evidence="1">Cell outer membrane</location>
    </subcellularLocation>
</comment>
<dbReference type="Gene3D" id="1.25.40.390">
    <property type="match status" value="1"/>
</dbReference>
<feature type="domain" description="SusD-like N-terminal" evidence="7">
    <location>
        <begin position="88"/>
        <end position="229"/>
    </location>
</feature>
<keyword evidence="5" id="KW-0998">Cell outer membrane</keyword>
<evidence type="ECO:0000256" key="4">
    <source>
        <dbReference type="ARBA" id="ARBA00023136"/>
    </source>
</evidence>
<dbReference type="InterPro" id="IPR033985">
    <property type="entry name" value="SusD-like_N"/>
</dbReference>
<dbReference type="RefSeq" id="WP_016420695.1">
    <property type="nucleotide sequence ID" value="NZ_FNND01000004.1"/>
</dbReference>
<evidence type="ECO:0000256" key="3">
    <source>
        <dbReference type="ARBA" id="ARBA00022729"/>
    </source>
</evidence>
<dbReference type="SUPFAM" id="SSF48452">
    <property type="entry name" value="TPR-like"/>
    <property type="match status" value="1"/>
</dbReference>
<evidence type="ECO:0000313" key="9">
    <source>
        <dbReference type="Proteomes" id="UP000182771"/>
    </source>
</evidence>
<sequence>MKLIYKITFAMAAVASLSSCENLEQDPYDKILTKNAFKTPDDAQYWRDGFYNTLRDNYTYLEKRTDIQSDLLNATINFENREGFFQAWSILSDHGSIASVWQSRYKLLADINLSIEKFPTIATTTAAEQAQINQYLGEAYALRAYTYLQLVQRFSPQYTDANKDTPDLGLPLVTTFDIKALPARATLAQTFDLIYSDIAQAKTLLTSKVGVQGATTFTIDAVRALEARAALTKGDHPRAYQAATAVIATGKYPLVSTAAALDAIWRTDAKGESIVQLFTSANEATPNFGLYQYLRRATGKYTPDFIPSQWVVDLYQGNDIRKNVYLKTFPTAFKTGNFTTALVNKYPIGSYGSANSYVHAAKIFRVAELYLIAAEAAYKTGQETQAQDYLNRLRRARITGVTDITATGATLFEEIKTERIRELAFEGFRLDDLKRWGDPVRRHDPQGGTNYIIIEPASQFYLLNKPADDPMFVWPIPLNDTDINKNIKQNPGY</sequence>
<evidence type="ECO:0000256" key="2">
    <source>
        <dbReference type="ARBA" id="ARBA00006275"/>
    </source>
</evidence>
<keyword evidence="3" id="KW-0732">Signal</keyword>
<accession>A0A1H2WDK4</accession>
<evidence type="ECO:0000256" key="1">
    <source>
        <dbReference type="ARBA" id="ARBA00004442"/>
    </source>
</evidence>
<name>A0A1H2WDK4_9FLAO</name>
<gene>
    <name evidence="8" type="ORF">SAMN05444420_10453</name>
</gene>
<organism evidence="8 9">
    <name type="scientific">Capnocytophaga granulosa</name>
    <dbReference type="NCBI Taxonomy" id="45242"/>
    <lineage>
        <taxon>Bacteria</taxon>
        <taxon>Pseudomonadati</taxon>
        <taxon>Bacteroidota</taxon>
        <taxon>Flavobacteriia</taxon>
        <taxon>Flavobacteriales</taxon>
        <taxon>Flavobacteriaceae</taxon>
        <taxon>Capnocytophaga</taxon>
    </lineage>
</organism>
<keyword evidence="9" id="KW-1185">Reference proteome</keyword>
<evidence type="ECO:0000256" key="5">
    <source>
        <dbReference type="ARBA" id="ARBA00023237"/>
    </source>
</evidence>
<evidence type="ECO:0000313" key="8">
    <source>
        <dbReference type="EMBL" id="SDW78607.1"/>
    </source>
</evidence>
<dbReference type="InterPro" id="IPR012944">
    <property type="entry name" value="SusD_RagB_dom"/>
</dbReference>
<dbReference type="AlphaFoldDB" id="A0A1H2WDK4"/>
<dbReference type="PROSITE" id="PS51257">
    <property type="entry name" value="PROKAR_LIPOPROTEIN"/>
    <property type="match status" value="1"/>
</dbReference>
<dbReference type="GO" id="GO:0009279">
    <property type="term" value="C:cell outer membrane"/>
    <property type="evidence" value="ECO:0007669"/>
    <property type="project" value="UniProtKB-SubCell"/>
</dbReference>